<dbReference type="InterPro" id="IPR051612">
    <property type="entry name" value="Teichoic_Acid_Biosynth"/>
</dbReference>
<dbReference type="EC" id="2.7.8.12" evidence="7"/>
<evidence type="ECO:0000313" key="8">
    <source>
        <dbReference type="Proteomes" id="UP000565572"/>
    </source>
</evidence>
<name>A0A7W5JS32_9ACTN</name>
<proteinExistence type="inferred from homology"/>
<dbReference type="PANTHER" id="PTHR37316:SF3">
    <property type="entry name" value="TEICHOIC ACID GLYCEROL-PHOSPHATE TRANSFERASE"/>
    <property type="match status" value="1"/>
</dbReference>
<dbReference type="InterPro" id="IPR007554">
    <property type="entry name" value="Glycerophosphate_synth"/>
</dbReference>
<evidence type="ECO:0000256" key="1">
    <source>
        <dbReference type="ARBA" id="ARBA00004202"/>
    </source>
</evidence>
<dbReference type="Gene3D" id="3.40.50.12580">
    <property type="match status" value="1"/>
</dbReference>
<gene>
    <name evidence="7" type="ORF">FHX39_000154</name>
</gene>
<comment type="subcellular location">
    <subcellularLocation>
        <location evidence="1">Cell membrane</location>
        <topology evidence="1">Peripheral membrane protein</topology>
    </subcellularLocation>
</comment>
<keyword evidence="6" id="KW-0472">Membrane</keyword>
<comment type="caution">
    <text evidence="7">The sequence shown here is derived from an EMBL/GenBank/DDBJ whole genome shotgun (WGS) entry which is preliminary data.</text>
</comment>
<evidence type="ECO:0000256" key="4">
    <source>
        <dbReference type="ARBA" id="ARBA00022679"/>
    </source>
</evidence>
<dbReference type="EMBL" id="JACHZG010000001">
    <property type="protein sequence ID" value="MBB3325210.1"/>
    <property type="molecule type" value="Genomic_DNA"/>
</dbReference>
<dbReference type="PANTHER" id="PTHR37316">
    <property type="entry name" value="TEICHOIC ACID GLYCEROL-PHOSPHATE PRIMASE"/>
    <property type="match status" value="1"/>
</dbReference>
<comment type="similarity">
    <text evidence="2">Belongs to the CDP-glycerol glycerophosphotransferase family.</text>
</comment>
<keyword evidence="4 7" id="KW-0808">Transferase</keyword>
<evidence type="ECO:0000256" key="2">
    <source>
        <dbReference type="ARBA" id="ARBA00010488"/>
    </source>
</evidence>
<sequence length="368" mass="40066">MRFLYNAFNGRYADSPRALHQGLLARGVEAEHVWLQDERFVGGFPAGVTTVPIGTPAAVAALESADVLVSNTHMQLDRWRKPAGAFYLQTWHGTPLKRIHRAAASIPAEEMMRELDDDIASWDALVSQSPAATVLLRDAFGYGGPVLETGYPRNDVLSAPDAAERRAALRDELGIGPDITAVLYAPTYRDDTVDAADSPDGLDLELLLERLGPGYTVLLRQHYYLYRRPVRTGVAGLVDVSDNPDIADLYLAADAMVTDYSSAMFDFAVTGKPLLLYPYDLAHYRDELRGFTFDLATEGPSALVLDPGSLAQALLALPATSAADAARYAAFRERWCALDDGGATDRVLDQVLARLRPGADAQPAGRFR</sequence>
<evidence type="ECO:0000256" key="5">
    <source>
        <dbReference type="ARBA" id="ARBA00022944"/>
    </source>
</evidence>
<dbReference type="InterPro" id="IPR043149">
    <property type="entry name" value="TagF_N"/>
</dbReference>
<evidence type="ECO:0000256" key="3">
    <source>
        <dbReference type="ARBA" id="ARBA00022475"/>
    </source>
</evidence>
<evidence type="ECO:0000256" key="6">
    <source>
        <dbReference type="ARBA" id="ARBA00023136"/>
    </source>
</evidence>
<evidence type="ECO:0000313" key="7">
    <source>
        <dbReference type="EMBL" id="MBB3325210.1"/>
    </source>
</evidence>
<keyword evidence="8" id="KW-1185">Reference proteome</keyword>
<dbReference type="GO" id="GO:0005886">
    <property type="term" value="C:plasma membrane"/>
    <property type="evidence" value="ECO:0007669"/>
    <property type="project" value="UniProtKB-SubCell"/>
</dbReference>
<dbReference type="GO" id="GO:0047355">
    <property type="term" value="F:CDP-glycerol glycerophosphotransferase activity"/>
    <property type="evidence" value="ECO:0007669"/>
    <property type="project" value="UniProtKB-EC"/>
</dbReference>
<keyword evidence="3" id="KW-1003">Cell membrane</keyword>
<reference evidence="7 8" key="1">
    <citation type="submission" date="2020-08" db="EMBL/GenBank/DDBJ databases">
        <title>Sequencing the genomes of 1000 actinobacteria strains.</title>
        <authorList>
            <person name="Klenk H.-P."/>
        </authorList>
    </citation>
    <scope>NUCLEOTIDE SEQUENCE [LARGE SCALE GENOMIC DNA]</scope>
    <source>
        <strain evidence="7 8">DSM 11053</strain>
    </source>
</reference>
<dbReference type="Gene3D" id="3.40.50.11820">
    <property type="match status" value="1"/>
</dbReference>
<protein>
    <submittedName>
        <fullName evidence="7">CDP-glycerol glycerophosphotransferase</fullName>
        <ecNumber evidence="7">2.7.8.12</ecNumber>
    </submittedName>
</protein>
<keyword evidence="5" id="KW-0777">Teichoic acid biosynthesis</keyword>
<dbReference type="SUPFAM" id="SSF53756">
    <property type="entry name" value="UDP-Glycosyltransferase/glycogen phosphorylase"/>
    <property type="match status" value="1"/>
</dbReference>
<dbReference type="Pfam" id="PF04464">
    <property type="entry name" value="Glyphos_transf"/>
    <property type="match status" value="1"/>
</dbReference>
<dbReference type="RefSeq" id="WP_183335942.1">
    <property type="nucleotide sequence ID" value="NZ_JACHZG010000001.1"/>
</dbReference>
<dbReference type="AlphaFoldDB" id="A0A7W5JS32"/>
<organism evidence="7 8">
    <name type="scientific">Microlunatus antarcticus</name>
    <dbReference type="NCBI Taxonomy" id="53388"/>
    <lineage>
        <taxon>Bacteria</taxon>
        <taxon>Bacillati</taxon>
        <taxon>Actinomycetota</taxon>
        <taxon>Actinomycetes</taxon>
        <taxon>Propionibacteriales</taxon>
        <taxon>Propionibacteriaceae</taxon>
        <taxon>Microlunatus</taxon>
    </lineage>
</organism>
<accession>A0A7W5JS32</accession>
<dbReference type="GO" id="GO:0019350">
    <property type="term" value="P:teichoic acid biosynthetic process"/>
    <property type="evidence" value="ECO:0007669"/>
    <property type="project" value="UniProtKB-KW"/>
</dbReference>
<dbReference type="InterPro" id="IPR043148">
    <property type="entry name" value="TagF_C"/>
</dbReference>
<dbReference type="Proteomes" id="UP000565572">
    <property type="component" value="Unassembled WGS sequence"/>
</dbReference>